<gene>
    <name evidence="1" type="ORF">PPERSA_00199</name>
</gene>
<dbReference type="Proteomes" id="UP000054937">
    <property type="component" value="Unassembled WGS sequence"/>
</dbReference>
<dbReference type="InParanoid" id="A0A0V0QQ25"/>
<name>A0A0V0QQ25_PSEPJ</name>
<evidence type="ECO:0000313" key="1">
    <source>
        <dbReference type="EMBL" id="KRX04430.1"/>
    </source>
</evidence>
<organism evidence="1 2">
    <name type="scientific">Pseudocohnilembus persalinus</name>
    <name type="common">Ciliate</name>
    <dbReference type="NCBI Taxonomy" id="266149"/>
    <lineage>
        <taxon>Eukaryota</taxon>
        <taxon>Sar</taxon>
        <taxon>Alveolata</taxon>
        <taxon>Ciliophora</taxon>
        <taxon>Intramacronucleata</taxon>
        <taxon>Oligohymenophorea</taxon>
        <taxon>Scuticociliatia</taxon>
        <taxon>Philasterida</taxon>
        <taxon>Pseudocohnilembidae</taxon>
        <taxon>Pseudocohnilembus</taxon>
    </lineage>
</organism>
<sequence>MANKQKTCYQKTKILKETFIQTIQLEKMQLTYNYGQTPYNSELIIFQKIIGKFLKKQEQINYSLSLDFIQDIIPASEKVIIMNYKIQGESVQEAVDIVLKIQKVLQKDKIQQI</sequence>
<dbReference type="AlphaFoldDB" id="A0A0V0QQ25"/>
<reference evidence="1 2" key="1">
    <citation type="journal article" date="2015" name="Sci. Rep.">
        <title>Genome of the facultative scuticociliatosis pathogen Pseudocohnilembus persalinus provides insight into its virulence through horizontal gene transfer.</title>
        <authorList>
            <person name="Xiong J."/>
            <person name="Wang G."/>
            <person name="Cheng J."/>
            <person name="Tian M."/>
            <person name="Pan X."/>
            <person name="Warren A."/>
            <person name="Jiang C."/>
            <person name="Yuan D."/>
            <person name="Miao W."/>
        </authorList>
    </citation>
    <scope>NUCLEOTIDE SEQUENCE [LARGE SCALE GENOMIC DNA]</scope>
    <source>
        <strain evidence="1">36N120E</strain>
    </source>
</reference>
<proteinExistence type="predicted"/>
<keyword evidence="2" id="KW-1185">Reference proteome</keyword>
<accession>A0A0V0QQ25</accession>
<dbReference type="EMBL" id="LDAU01000116">
    <property type="protein sequence ID" value="KRX04430.1"/>
    <property type="molecule type" value="Genomic_DNA"/>
</dbReference>
<comment type="caution">
    <text evidence="1">The sequence shown here is derived from an EMBL/GenBank/DDBJ whole genome shotgun (WGS) entry which is preliminary data.</text>
</comment>
<evidence type="ECO:0000313" key="2">
    <source>
        <dbReference type="Proteomes" id="UP000054937"/>
    </source>
</evidence>
<protein>
    <submittedName>
        <fullName evidence="1">Uncharacterized protein</fullName>
    </submittedName>
</protein>